<feature type="compositionally biased region" description="Gly residues" evidence="1">
    <location>
        <begin position="395"/>
        <end position="411"/>
    </location>
</feature>
<comment type="caution">
    <text evidence="2">The sequence shown here is derived from an EMBL/GenBank/DDBJ whole genome shotgun (WGS) entry which is preliminary data.</text>
</comment>
<evidence type="ECO:0008006" key="4">
    <source>
        <dbReference type="Google" id="ProtNLM"/>
    </source>
</evidence>
<feature type="compositionally biased region" description="Basic and acidic residues" evidence="1">
    <location>
        <begin position="151"/>
        <end position="171"/>
    </location>
</feature>
<feature type="region of interest" description="Disordered" evidence="1">
    <location>
        <begin position="218"/>
        <end position="605"/>
    </location>
</feature>
<feature type="compositionally biased region" description="Gly residues" evidence="1">
    <location>
        <begin position="364"/>
        <end position="383"/>
    </location>
</feature>
<name>A0ABV5EKZ1_9ACTN</name>
<feature type="compositionally biased region" description="Basic and acidic residues" evidence="1">
    <location>
        <begin position="282"/>
        <end position="291"/>
    </location>
</feature>
<feature type="region of interest" description="Disordered" evidence="1">
    <location>
        <begin position="147"/>
        <end position="171"/>
    </location>
</feature>
<dbReference type="Gene3D" id="1.20.1260.20">
    <property type="entry name" value="PPE superfamily"/>
    <property type="match status" value="1"/>
</dbReference>
<feature type="region of interest" description="Disordered" evidence="1">
    <location>
        <begin position="1"/>
        <end position="25"/>
    </location>
</feature>
<organism evidence="2 3">
    <name type="scientific">Streptomyces broussonetiae</name>
    <dbReference type="NCBI Taxonomy" id="2686304"/>
    <lineage>
        <taxon>Bacteria</taxon>
        <taxon>Bacillati</taxon>
        <taxon>Actinomycetota</taxon>
        <taxon>Actinomycetes</taxon>
        <taxon>Kitasatosporales</taxon>
        <taxon>Streptomycetaceae</taxon>
        <taxon>Streptomyces</taxon>
    </lineage>
</organism>
<feature type="compositionally biased region" description="Low complexity" evidence="1">
    <location>
        <begin position="521"/>
        <end position="532"/>
    </location>
</feature>
<feature type="compositionally biased region" description="Gly residues" evidence="1">
    <location>
        <begin position="428"/>
        <end position="461"/>
    </location>
</feature>
<sequence>MSGDGDKNTQERHQEEYQEAQNQNGTLDAVMNMTRLFSPFGSTRGIHFGSTNFEGYDLNDMIDIVESANPELLETAGTALVDARDAIKEAADELAQNLGRIDWEGEAHTAFADWGDSLIKTAQGIADYADVIGTQVIAAGSGLASVRKSMPPRDTRTDRKSVDDIPEAKRVDSNEDYTAALKAEAHRQEAINQMYRLASFYTVSAGAMGAAEEPVFPKMPDVGVPEPTAGISPQPPERQASRSLPAIGDSQTVSAQAVGATSERSQPNTALPPVSEATDSAARGDRAERPVGTEINTVGVLPSETTKPAPTAPPSQTGPASTPTGPVPPMAPGATSPVVGRGGGRPSGLGNVPGPKGTGPAQGRVGGMPGGTQPGRAGAGPLGPVGRAAGPGQTRAGGVGPAGRTGTGPMGPVGRPVGPGQAATRGIGPAGRGVIGGVPRAGGPTAGPGGFAPRGPVGGAGPTNPARPAAGRTGTGRSGDGVVGGRPVSGTTRGTSGPGGSRLPRGTVIGGEGTAASRSSAQRPGQRGVVGVPPGPPTGAGGIARRPGVGSDGVVGMPKGRPETARKSGSTPDAPGARRGPENRQGSGGARSRRDERRDEASATD</sequence>
<dbReference type="RefSeq" id="WP_376735977.1">
    <property type="nucleotide sequence ID" value="NZ_JAYMRP010000046.1"/>
</dbReference>
<dbReference type="Proteomes" id="UP001585080">
    <property type="component" value="Unassembled WGS sequence"/>
</dbReference>
<keyword evidence="3" id="KW-1185">Reference proteome</keyword>
<feature type="compositionally biased region" description="Gly residues" evidence="1">
    <location>
        <begin position="473"/>
        <end position="484"/>
    </location>
</feature>
<proteinExistence type="predicted"/>
<protein>
    <recommendedName>
        <fullName evidence="4">PPE domain-containing protein</fullName>
    </recommendedName>
</protein>
<feature type="compositionally biased region" description="Basic and acidic residues" evidence="1">
    <location>
        <begin position="1"/>
        <end position="16"/>
    </location>
</feature>
<feature type="compositionally biased region" description="Basic and acidic residues" evidence="1">
    <location>
        <begin position="592"/>
        <end position="605"/>
    </location>
</feature>
<accession>A0ABV5EKZ1</accession>
<feature type="compositionally biased region" description="Low complexity" evidence="1">
    <location>
        <begin position="485"/>
        <end position="507"/>
    </location>
</feature>
<feature type="compositionally biased region" description="Low complexity" evidence="1">
    <location>
        <begin position="462"/>
        <end position="472"/>
    </location>
</feature>
<dbReference type="EMBL" id="JAYMRP010000046">
    <property type="protein sequence ID" value="MFB8777521.1"/>
    <property type="molecule type" value="Genomic_DNA"/>
</dbReference>
<evidence type="ECO:0000313" key="2">
    <source>
        <dbReference type="EMBL" id="MFB8777521.1"/>
    </source>
</evidence>
<dbReference type="InterPro" id="IPR038332">
    <property type="entry name" value="PPE_sf"/>
</dbReference>
<gene>
    <name evidence="2" type="ORF">VSS16_33215</name>
</gene>
<feature type="compositionally biased region" description="Polar residues" evidence="1">
    <location>
        <begin position="303"/>
        <end position="324"/>
    </location>
</feature>
<reference evidence="2 3" key="1">
    <citation type="submission" date="2024-01" db="EMBL/GenBank/DDBJ databases">
        <title>Genome mining of biosynthetic gene clusters to explore secondary metabolites of Streptomyces sp.</title>
        <authorList>
            <person name="Baig A."/>
            <person name="Ajitkumar Shintre N."/>
            <person name="Kumar H."/>
            <person name="Anbarasu A."/>
            <person name="Ramaiah S."/>
        </authorList>
    </citation>
    <scope>NUCLEOTIDE SEQUENCE [LARGE SCALE GENOMIC DNA]</scope>
    <source>
        <strain evidence="2 3">A57</strain>
    </source>
</reference>
<evidence type="ECO:0000256" key="1">
    <source>
        <dbReference type="SAM" id="MobiDB-lite"/>
    </source>
</evidence>
<evidence type="ECO:0000313" key="3">
    <source>
        <dbReference type="Proteomes" id="UP001585080"/>
    </source>
</evidence>